<accession>A0ABQ1RUD9</accession>
<dbReference type="EMBL" id="BMGJ01000020">
    <property type="protein sequence ID" value="GGD77724.1"/>
    <property type="molecule type" value="Genomic_DNA"/>
</dbReference>
<protein>
    <recommendedName>
        <fullName evidence="3">peptidylprolyl isomerase</fullName>
        <ecNumber evidence="3">5.2.1.8</ecNumber>
    </recommendedName>
</protein>
<dbReference type="InterPro" id="IPR050245">
    <property type="entry name" value="PrsA_foldase"/>
</dbReference>
<dbReference type="PROSITE" id="PS50198">
    <property type="entry name" value="PPIC_PPIASE_2"/>
    <property type="match status" value="1"/>
</dbReference>
<organism evidence="7 8">
    <name type="scientific">Lacimicrobium alkaliphilum</name>
    <dbReference type="NCBI Taxonomy" id="1526571"/>
    <lineage>
        <taxon>Bacteria</taxon>
        <taxon>Pseudomonadati</taxon>
        <taxon>Pseudomonadota</taxon>
        <taxon>Gammaproteobacteria</taxon>
        <taxon>Alteromonadales</taxon>
        <taxon>Alteromonadaceae</taxon>
        <taxon>Lacimicrobium</taxon>
    </lineage>
</organism>
<sequence>MIISDIPSVSVNQSQIDGNRISAEMQYHPSDSRRGAMVKATQALIISEVVRQRAVELEIWPADKPLESHQEEPLIEQLIEADTNLPCATKAECEHFYQTNEDKFRTAPLLEVRHILLVADPDDIQQRGEAREMADTLLQQLSQTPGEFSQLASRHSGCPSAQMGGNLGQITKGQTVPEFERQIFAAPEGLMSTPVESRYGLHLVEIVRRVEGKPLPFEHVKKDIQDYLDTKVKRKTIAQYITQLLSTADIQGFDFGLDGSPLMQ</sequence>
<dbReference type="InterPro" id="IPR023058">
    <property type="entry name" value="PPIase_PpiC_CS"/>
</dbReference>
<dbReference type="InterPro" id="IPR000297">
    <property type="entry name" value="PPIase_PpiC"/>
</dbReference>
<dbReference type="PANTHER" id="PTHR47245">
    <property type="entry name" value="PEPTIDYLPROLYL ISOMERASE"/>
    <property type="match status" value="1"/>
</dbReference>
<dbReference type="RefSeq" id="WP_099036619.1">
    <property type="nucleotide sequence ID" value="NZ_BMGJ01000020.1"/>
</dbReference>
<dbReference type="EC" id="5.2.1.8" evidence="3"/>
<dbReference type="InterPro" id="IPR046357">
    <property type="entry name" value="PPIase_dom_sf"/>
</dbReference>
<evidence type="ECO:0000256" key="2">
    <source>
        <dbReference type="ARBA" id="ARBA00007656"/>
    </source>
</evidence>
<dbReference type="PANTHER" id="PTHR47245:SF2">
    <property type="entry name" value="PEPTIDYL-PROLYL CIS-TRANS ISOMERASE HP_0175-RELATED"/>
    <property type="match status" value="1"/>
</dbReference>
<feature type="domain" description="PpiC" evidence="6">
    <location>
        <begin position="107"/>
        <end position="208"/>
    </location>
</feature>
<reference evidence="8" key="1">
    <citation type="journal article" date="2019" name="Int. J. Syst. Evol. Microbiol.">
        <title>The Global Catalogue of Microorganisms (GCM) 10K type strain sequencing project: providing services to taxonomists for standard genome sequencing and annotation.</title>
        <authorList>
            <consortium name="The Broad Institute Genomics Platform"/>
            <consortium name="The Broad Institute Genome Sequencing Center for Infectious Disease"/>
            <person name="Wu L."/>
            <person name="Ma J."/>
        </authorList>
    </citation>
    <scope>NUCLEOTIDE SEQUENCE [LARGE SCALE GENOMIC DNA]</scope>
    <source>
        <strain evidence="8">CGMCC 1.12923</strain>
    </source>
</reference>
<dbReference type="Gene3D" id="3.10.50.40">
    <property type="match status" value="1"/>
</dbReference>
<gene>
    <name evidence="7" type="ORF">GCM10011357_36000</name>
</gene>
<evidence type="ECO:0000313" key="8">
    <source>
        <dbReference type="Proteomes" id="UP000614272"/>
    </source>
</evidence>
<evidence type="ECO:0000256" key="3">
    <source>
        <dbReference type="ARBA" id="ARBA00013194"/>
    </source>
</evidence>
<comment type="similarity">
    <text evidence="2">Belongs to the PpiC/parvulin rotamase family.</text>
</comment>
<evidence type="ECO:0000313" key="7">
    <source>
        <dbReference type="EMBL" id="GGD77724.1"/>
    </source>
</evidence>
<dbReference type="Proteomes" id="UP000614272">
    <property type="component" value="Unassembled WGS sequence"/>
</dbReference>
<dbReference type="Pfam" id="PF00639">
    <property type="entry name" value="Rotamase"/>
    <property type="match status" value="1"/>
</dbReference>
<keyword evidence="5 7" id="KW-0413">Isomerase</keyword>
<evidence type="ECO:0000259" key="6">
    <source>
        <dbReference type="PROSITE" id="PS50198"/>
    </source>
</evidence>
<evidence type="ECO:0000256" key="1">
    <source>
        <dbReference type="ARBA" id="ARBA00000971"/>
    </source>
</evidence>
<dbReference type="SUPFAM" id="SSF54534">
    <property type="entry name" value="FKBP-like"/>
    <property type="match status" value="1"/>
</dbReference>
<dbReference type="PROSITE" id="PS01096">
    <property type="entry name" value="PPIC_PPIASE_1"/>
    <property type="match status" value="1"/>
</dbReference>
<evidence type="ECO:0000256" key="4">
    <source>
        <dbReference type="ARBA" id="ARBA00023110"/>
    </source>
</evidence>
<keyword evidence="4 5" id="KW-0697">Rotamase</keyword>
<comment type="caution">
    <text evidence="7">The sequence shown here is derived from an EMBL/GenBank/DDBJ whole genome shotgun (WGS) entry which is preliminary data.</text>
</comment>
<proteinExistence type="inferred from homology"/>
<dbReference type="GO" id="GO:0016853">
    <property type="term" value="F:isomerase activity"/>
    <property type="evidence" value="ECO:0007669"/>
    <property type="project" value="UniProtKB-KW"/>
</dbReference>
<keyword evidence="8" id="KW-1185">Reference proteome</keyword>
<evidence type="ECO:0000256" key="5">
    <source>
        <dbReference type="PROSITE-ProRule" id="PRU00278"/>
    </source>
</evidence>
<comment type="catalytic activity">
    <reaction evidence="1">
        <text>[protein]-peptidylproline (omega=180) = [protein]-peptidylproline (omega=0)</text>
        <dbReference type="Rhea" id="RHEA:16237"/>
        <dbReference type="Rhea" id="RHEA-COMP:10747"/>
        <dbReference type="Rhea" id="RHEA-COMP:10748"/>
        <dbReference type="ChEBI" id="CHEBI:83833"/>
        <dbReference type="ChEBI" id="CHEBI:83834"/>
        <dbReference type="EC" id="5.2.1.8"/>
    </reaction>
</comment>
<name>A0ABQ1RUD9_9ALTE</name>